<dbReference type="Pfam" id="PF25041">
    <property type="entry name" value="UFL1_C"/>
    <property type="match status" value="1"/>
</dbReference>
<dbReference type="GO" id="GO:0032434">
    <property type="term" value="P:regulation of proteasomal ubiquitin-dependent protein catabolic process"/>
    <property type="evidence" value="ECO:0007669"/>
    <property type="project" value="TreeGrafter"/>
</dbReference>
<organism evidence="11">
    <name type="scientific">Simocephalus serrulatus</name>
    <dbReference type="NCBI Taxonomy" id="117539"/>
    <lineage>
        <taxon>Eukaryota</taxon>
        <taxon>Metazoa</taxon>
        <taxon>Ecdysozoa</taxon>
        <taxon>Arthropoda</taxon>
        <taxon>Crustacea</taxon>
        <taxon>Branchiopoda</taxon>
        <taxon>Diplostraca</taxon>
        <taxon>Cladocera</taxon>
        <taxon>Anomopoda</taxon>
        <taxon>Daphniidae</taxon>
        <taxon>Simocephalus</taxon>
    </lineage>
</organism>
<evidence type="ECO:0000256" key="3">
    <source>
        <dbReference type="ARBA" id="ARBA00014160"/>
    </source>
</evidence>
<name>A0A4Y7NMQ0_9CRUS</name>
<dbReference type="InterPro" id="IPR018611">
    <property type="entry name" value="Ufl1"/>
</dbReference>
<evidence type="ECO:0000256" key="1">
    <source>
        <dbReference type="ARBA" id="ARBA00003950"/>
    </source>
</evidence>
<feature type="compositionally biased region" description="Basic and acidic residues" evidence="7">
    <location>
        <begin position="411"/>
        <end position="424"/>
    </location>
</feature>
<comment type="similarity">
    <text evidence="2">Belongs to the UFL1 family.</text>
</comment>
<dbReference type="GO" id="GO:0034976">
    <property type="term" value="P:response to endoplasmic reticulum stress"/>
    <property type="evidence" value="ECO:0007669"/>
    <property type="project" value="TreeGrafter"/>
</dbReference>
<keyword evidence="4" id="KW-0808">Transferase</keyword>
<evidence type="ECO:0000256" key="7">
    <source>
        <dbReference type="SAM" id="MobiDB-lite"/>
    </source>
</evidence>
<evidence type="ECO:0000256" key="6">
    <source>
        <dbReference type="ARBA" id="ARBA00030452"/>
    </source>
</evidence>
<feature type="domain" description="E3 UFM1-protein ligase 1-like" evidence="9">
    <location>
        <begin position="542"/>
        <end position="659"/>
    </location>
</feature>
<dbReference type="AlphaFoldDB" id="A0A4Y7NMQ0"/>
<dbReference type="Pfam" id="PF09743">
    <property type="entry name" value="E3_UFM1_ligase"/>
    <property type="match status" value="1"/>
</dbReference>
<reference evidence="11" key="1">
    <citation type="submission" date="2018-08" db="EMBL/GenBank/DDBJ databases">
        <authorList>
            <person name="Cornetti L."/>
        </authorList>
    </citation>
    <scope>NUCLEOTIDE SEQUENCE</scope>
    <source>
        <strain evidence="11">OM-SAIQ-clone2</strain>
    </source>
</reference>
<dbReference type="GO" id="GO:0061666">
    <property type="term" value="F:UFM1 ligase activity"/>
    <property type="evidence" value="ECO:0007669"/>
    <property type="project" value="InterPro"/>
</dbReference>
<dbReference type="Pfam" id="PF25870">
    <property type="entry name" value="WHD_UFL1_5th"/>
    <property type="match status" value="1"/>
</dbReference>
<comment type="function">
    <text evidence="1">E3 UFM1-protein ligase that mediates ufmylation of target proteins.</text>
</comment>
<feature type="domain" description="E3 UFM1-protein ligase-like C-terminal" evidence="10">
    <location>
        <begin position="664"/>
        <end position="767"/>
    </location>
</feature>
<dbReference type="InterPro" id="IPR056579">
    <property type="entry name" value="Ufl1_N"/>
</dbReference>
<dbReference type="EMBL" id="LR024484">
    <property type="protein sequence ID" value="SVE94103.1"/>
    <property type="molecule type" value="mRNA"/>
</dbReference>
<dbReference type="PANTHER" id="PTHR31057:SF0">
    <property type="entry name" value="E3 UFM1-PROTEIN LIGASE 1"/>
    <property type="match status" value="1"/>
</dbReference>
<evidence type="ECO:0000256" key="2">
    <source>
        <dbReference type="ARBA" id="ARBA00010789"/>
    </source>
</evidence>
<evidence type="ECO:0000256" key="4">
    <source>
        <dbReference type="ARBA" id="ARBA00022679"/>
    </source>
</evidence>
<accession>A0A4Y7NMQ0</accession>
<proteinExistence type="evidence at transcript level"/>
<dbReference type="GO" id="GO:1990592">
    <property type="term" value="P:protein K69-linked ufmylation"/>
    <property type="evidence" value="ECO:0007669"/>
    <property type="project" value="TreeGrafter"/>
</dbReference>
<evidence type="ECO:0000256" key="5">
    <source>
        <dbReference type="ARBA" id="ARBA00022786"/>
    </source>
</evidence>
<evidence type="ECO:0000259" key="9">
    <source>
        <dbReference type="Pfam" id="PF23659"/>
    </source>
</evidence>
<dbReference type="GO" id="GO:0005789">
    <property type="term" value="C:endoplasmic reticulum membrane"/>
    <property type="evidence" value="ECO:0007669"/>
    <property type="project" value="TreeGrafter"/>
</dbReference>
<evidence type="ECO:0000259" key="8">
    <source>
        <dbReference type="Pfam" id="PF09743"/>
    </source>
</evidence>
<evidence type="ECO:0000259" key="10">
    <source>
        <dbReference type="Pfam" id="PF25041"/>
    </source>
</evidence>
<evidence type="ECO:0000313" key="11">
    <source>
        <dbReference type="EMBL" id="SVE94103.1"/>
    </source>
</evidence>
<gene>
    <name evidence="11" type="primary">EOG090X0267</name>
</gene>
<feature type="domain" description="E3 UFM1-protein ligase 1-like N-terminal" evidence="8">
    <location>
        <begin position="8"/>
        <end position="286"/>
    </location>
</feature>
<dbReference type="InterPro" id="IPR056580">
    <property type="entry name" value="Ufl1_dom"/>
</dbReference>
<dbReference type="PANTHER" id="PTHR31057">
    <property type="entry name" value="E3 UFM1-PROTEIN LIGASE 1"/>
    <property type="match status" value="1"/>
</dbReference>
<feature type="region of interest" description="Disordered" evidence="7">
    <location>
        <begin position="403"/>
        <end position="473"/>
    </location>
</feature>
<dbReference type="Pfam" id="PF23659">
    <property type="entry name" value="UFL1"/>
    <property type="match status" value="1"/>
</dbReference>
<keyword evidence="5" id="KW-0833">Ubl conjugation pathway</keyword>
<protein>
    <recommendedName>
        <fullName evidence="3">E3 UFM1-protein ligase 1 homolog</fullName>
    </recommendedName>
    <alternativeName>
        <fullName evidence="6">E3 UFM1-protein transferase 1 homolog</fullName>
    </alternativeName>
</protein>
<sequence>MASSDWIEVQKLAAEFQRAQLSSALQKLSEKNCIEIVSKLIELKLIDVFYTNDGKEYITLEQLSREICDELYLHGGRISLAELVPILNISYHAIESRAHDIIQTKPEVHLVTGQLIDDDHLDRICEEINETLQQSGQISVVELTKQYELPIEFLLQQIRSRVGTIIQGHQDKHDQHVFFTEGFLARNRARIRGALSAITIPTSVSTIIAQNKLPERLFFAVVDELINTKRIQASLSGGRQINVATFIPDIYSRSQNEWIDNFLKQNGYLEYAALTRLGLADPKAYCRKRFKETPLLYLSSCCVGTNILEQIEAAIEEAISSQSWVEVLPLLPSVFDDNDAEQIIQNILKNNQSLEKDALVIGQSSVTSNGFVQNLKPIFNPMIEEKANEVVASGAYLQAQADQRNAKAKSFKPDQSNEKKDRKEERRKKANAGGVGGGVQGRETKTRATKKKYLKGKNDSDDDGEDEVVGTGSASSELEFMSIDEISNVLRKQEKLADAPDEFIEDIAARLYKSLQSSFQEAARLAFEALLSSTSGQRRQTHGELQDRVQNLLQNIKQGEKGLQQFTSLDTQQQLIRHLLKTCGSELVNELVCYVAEDSSLDTKDVSPDARQKLINGLPQNLRTPLQGLHKALQGSNVEEFLNEAESALSACDVVLRKVDKKKEKANVSHQRQVLIEQLSAAKDAALVLHVAVLLLFHTVTQTILNASGRFVPQIISFLQPHLPVSTAELLSTLQGLVIQELTSKDDDELLGTVRERMESLIPRVREAAVTFKKSSTAPQD</sequence>
<dbReference type="InterPro" id="IPR056761">
    <property type="entry name" value="Ufl1-like_C"/>
</dbReference>